<dbReference type="AlphaFoldDB" id="A0A7W0AFA9"/>
<dbReference type="InterPro" id="IPR014710">
    <property type="entry name" value="RmlC-like_jellyroll"/>
</dbReference>
<evidence type="ECO:0000259" key="4">
    <source>
        <dbReference type="Pfam" id="PF02678"/>
    </source>
</evidence>
<dbReference type="SUPFAM" id="SSF51182">
    <property type="entry name" value="RmlC-like cupins"/>
    <property type="match status" value="1"/>
</dbReference>
<dbReference type="CDD" id="cd02909">
    <property type="entry name" value="cupin_pirin_N"/>
    <property type="match status" value="1"/>
</dbReference>
<dbReference type="EMBL" id="JABFUB010000009">
    <property type="protein sequence ID" value="MCG6662374.1"/>
    <property type="molecule type" value="Genomic_DNA"/>
</dbReference>
<accession>A0A7W0AFA9</accession>
<dbReference type="Proteomes" id="UP000814353">
    <property type="component" value="Unassembled WGS sequence"/>
</dbReference>
<evidence type="ECO:0000313" key="8">
    <source>
        <dbReference type="Proteomes" id="UP000518091"/>
    </source>
</evidence>
<organism evidence="6 8">
    <name type="scientific">Billgrantia kenyensis</name>
    <dbReference type="NCBI Taxonomy" id="321266"/>
    <lineage>
        <taxon>Bacteria</taxon>
        <taxon>Pseudomonadati</taxon>
        <taxon>Pseudomonadota</taxon>
        <taxon>Gammaproteobacteria</taxon>
        <taxon>Oceanospirillales</taxon>
        <taxon>Halomonadaceae</taxon>
        <taxon>Billgrantia</taxon>
    </lineage>
</organism>
<dbReference type="Pfam" id="PF05726">
    <property type="entry name" value="Pirin_C"/>
    <property type="match status" value="1"/>
</dbReference>
<feature type="binding site" evidence="2">
    <location>
        <position position="105"/>
    </location>
    <ligand>
        <name>Fe cation</name>
        <dbReference type="ChEBI" id="CHEBI:24875"/>
    </ligand>
</feature>
<evidence type="ECO:0000313" key="9">
    <source>
        <dbReference type="Proteomes" id="UP000814353"/>
    </source>
</evidence>
<dbReference type="EMBL" id="JACEFT010000025">
    <property type="protein sequence ID" value="MBA2780460.1"/>
    <property type="molecule type" value="Genomic_DNA"/>
</dbReference>
<evidence type="ECO:0000256" key="3">
    <source>
        <dbReference type="RuleBase" id="RU003457"/>
    </source>
</evidence>
<gene>
    <name evidence="6" type="ORF">H1D44_16355</name>
    <name evidence="7" type="ORF">HOP48_12555</name>
</gene>
<dbReference type="InterPro" id="IPR008778">
    <property type="entry name" value="Pirin_C_dom"/>
</dbReference>
<comment type="caution">
    <text evidence="6">The sequence shown here is derived from an EMBL/GenBank/DDBJ whole genome shotgun (WGS) entry which is preliminary data.</text>
</comment>
<feature type="domain" description="Pirin C-terminal" evidence="5">
    <location>
        <begin position="182"/>
        <end position="278"/>
    </location>
</feature>
<dbReference type="PANTHER" id="PTHR13903">
    <property type="entry name" value="PIRIN-RELATED"/>
    <property type="match status" value="1"/>
</dbReference>
<dbReference type="PANTHER" id="PTHR13903:SF8">
    <property type="entry name" value="PIRIN"/>
    <property type="match status" value="1"/>
</dbReference>
<evidence type="ECO:0000256" key="1">
    <source>
        <dbReference type="ARBA" id="ARBA00008416"/>
    </source>
</evidence>
<protein>
    <submittedName>
        <fullName evidence="6">Pirin family protein</fullName>
    </submittedName>
</protein>
<dbReference type="InterPro" id="IPR011051">
    <property type="entry name" value="RmlC_Cupin_sf"/>
</dbReference>
<reference evidence="6 8" key="2">
    <citation type="submission" date="2020-07" db="EMBL/GenBank/DDBJ databases">
        <title>Identification of Halomonas strains.</title>
        <authorList>
            <person name="Xiao Z."/>
            <person name="Shen J."/>
        </authorList>
    </citation>
    <scope>NUCLEOTIDE SEQUENCE [LARGE SCALE GENOMIC DNA]</scope>
    <source>
        <strain evidence="6 8">DSM 17331</strain>
    </source>
</reference>
<evidence type="ECO:0000313" key="6">
    <source>
        <dbReference type="EMBL" id="MBA2780460.1"/>
    </source>
</evidence>
<comment type="similarity">
    <text evidence="1 3">Belongs to the pirin family.</text>
</comment>
<evidence type="ECO:0000313" key="7">
    <source>
        <dbReference type="EMBL" id="MCG6662374.1"/>
    </source>
</evidence>
<comment type="cofactor">
    <cofactor evidence="2">
        <name>Fe cation</name>
        <dbReference type="ChEBI" id="CHEBI:24875"/>
    </cofactor>
    <text evidence="2">Binds 1 Fe cation per subunit.</text>
</comment>
<dbReference type="Pfam" id="PF02678">
    <property type="entry name" value="Pirin"/>
    <property type="match status" value="1"/>
</dbReference>
<proteinExistence type="inferred from homology"/>
<dbReference type="RefSeq" id="WP_181515954.1">
    <property type="nucleotide sequence ID" value="NZ_JABFUB010000009.1"/>
</dbReference>
<keyword evidence="9" id="KW-1185">Reference proteome</keyword>
<keyword evidence="2" id="KW-0479">Metal-binding</keyword>
<feature type="binding site" evidence="2">
    <location>
        <position position="103"/>
    </location>
    <ligand>
        <name>Fe cation</name>
        <dbReference type="ChEBI" id="CHEBI:24875"/>
    </ligand>
</feature>
<dbReference type="InterPro" id="IPR003829">
    <property type="entry name" value="Pirin_N_dom"/>
</dbReference>
<feature type="binding site" evidence="2">
    <location>
        <position position="59"/>
    </location>
    <ligand>
        <name>Fe cation</name>
        <dbReference type="ChEBI" id="CHEBI:24875"/>
    </ligand>
</feature>
<keyword evidence="2" id="KW-0408">Iron</keyword>
<sequence>MVTRTRHIERLIHSHPSQDGAGVNIKRIHRFDGELDPFLMLDELGSDRPDDYIGGFPPHPHRGIQTLTYIVHGGITHEDHLGHSSTIQAGGAQWMHTGRGIVHSEMPLTDSQGLHGFQLWLNLPASEKMSEPRYRDVPSGEMPRLPGTQAELVALGGRWSTLDGDSVSGPLDALAGDGAVSHVRLEAGGELTLSVQSEMLAVHVFEGELQIAGENVAAGQLARLGAGDTLELSSRGGAQCLLLSGTPHREPIAHYGPFVMNHMHEIDQALQDYRSGNFTE</sequence>
<dbReference type="InterPro" id="IPR012093">
    <property type="entry name" value="Pirin"/>
</dbReference>
<dbReference type="CDD" id="cd02247">
    <property type="entry name" value="cupin_pirin_C"/>
    <property type="match status" value="1"/>
</dbReference>
<evidence type="ECO:0000256" key="2">
    <source>
        <dbReference type="PIRSR" id="PIRSR006232-1"/>
    </source>
</evidence>
<feature type="binding site" evidence="2">
    <location>
        <position position="61"/>
    </location>
    <ligand>
        <name>Fe cation</name>
        <dbReference type="ChEBI" id="CHEBI:24875"/>
    </ligand>
</feature>
<dbReference type="Gene3D" id="2.60.120.10">
    <property type="entry name" value="Jelly Rolls"/>
    <property type="match status" value="2"/>
</dbReference>
<name>A0A7W0AFA9_9GAMM</name>
<reference evidence="7 9" key="1">
    <citation type="submission" date="2020-05" db="EMBL/GenBank/DDBJ databases">
        <title>Comparative genomic analysis of denitrifying bacteria from Halomonas genus.</title>
        <authorList>
            <person name="Wang L."/>
            <person name="Shao Z."/>
        </authorList>
    </citation>
    <scope>NUCLEOTIDE SEQUENCE [LARGE SCALE GENOMIC DNA]</scope>
    <source>
        <strain evidence="7 9">DSM 17331</strain>
    </source>
</reference>
<dbReference type="PIRSF" id="PIRSF006232">
    <property type="entry name" value="Pirin"/>
    <property type="match status" value="1"/>
</dbReference>
<dbReference type="Proteomes" id="UP000518091">
    <property type="component" value="Unassembled WGS sequence"/>
</dbReference>
<feature type="domain" description="Pirin N-terminal" evidence="4">
    <location>
        <begin position="34"/>
        <end position="121"/>
    </location>
</feature>
<dbReference type="GO" id="GO:0046872">
    <property type="term" value="F:metal ion binding"/>
    <property type="evidence" value="ECO:0007669"/>
    <property type="project" value="UniProtKB-KW"/>
</dbReference>
<evidence type="ECO:0000259" key="5">
    <source>
        <dbReference type="Pfam" id="PF05726"/>
    </source>
</evidence>